<dbReference type="InterPro" id="IPR020846">
    <property type="entry name" value="MFS_dom"/>
</dbReference>
<dbReference type="GO" id="GO:0005886">
    <property type="term" value="C:plasma membrane"/>
    <property type="evidence" value="ECO:0007669"/>
    <property type="project" value="UniProtKB-SubCell"/>
</dbReference>
<dbReference type="PROSITE" id="PS50850">
    <property type="entry name" value="MFS"/>
    <property type="match status" value="1"/>
</dbReference>
<gene>
    <name evidence="6" type="ORF">GP486_002125</name>
</gene>
<dbReference type="PANTHER" id="PTHR43702:SF13">
    <property type="entry name" value="MONOSACCHARIDE TRANSPORTER, PUTATIVE (AFU_ORTHOLOGUE AFUA_4G06630)-RELATED"/>
    <property type="match status" value="1"/>
</dbReference>
<keyword evidence="4" id="KW-1133">Transmembrane helix</keyword>
<feature type="transmembrane region" description="Helical" evidence="4">
    <location>
        <begin position="180"/>
        <end position="197"/>
    </location>
</feature>
<organism evidence="6 7">
    <name type="scientific">Trichoglossum hirsutum</name>
    <dbReference type="NCBI Taxonomy" id="265104"/>
    <lineage>
        <taxon>Eukaryota</taxon>
        <taxon>Fungi</taxon>
        <taxon>Dikarya</taxon>
        <taxon>Ascomycota</taxon>
        <taxon>Pezizomycotina</taxon>
        <taxon>Geoglossomycetes</taxon>
        <taxon>Geoglossales</taxon>
        <taxon>Geoglossaceae</taxon>
        <taxon>Trichoglossum</taxon>
    </lineage>
</organism>
<dbReference type="GO" id="GO:0022857">
    <property type="term" value="F:transmembrane transporter activity"/>
    <property type="evidence" value="ECO:0007669"/>
    <property type="project" value="InterPro"/>
</dbReference>
<keyword evidence="4" id="KW-0472">Membrane</keyword>
<evidence type="ECO:0000256" key="4">
    <source>
        <dbReference type="SAM" id="Phobius"/>
    </source>
</evidence>
<feature type="compositionally biased region" description="Basic and acidic residues" evidence="3">
    <location>
        <begin position="14"/>
        <end position="40"/>
    </location>
</feature>
<dbReference type="InterPro" id="IPR050375">
    <property type="entry name" value="MFS_TsgA-like"/>
</dbReference>
<feature type="transmembrane region" description="Helical" evidence="4">
    <location>
        <begin position="280"/>
        <end position="301"/>
    </location>
</feature>
<proteinExistence type="predicted"/>
<dbReference type="Gene3D" id="1.20.1250.20">
    <property type="entry name" value="MFS general substrate transporter like domains"/>
    <property type="match status" value="1"/>
</dbReference>
<dbReference type="SUPFAM" id="SSF103473">
    <property type="entry name" value="MFS general substrate transporter"/>
    <property type="match status" value="1"/>
</dbReference>
<keyword evidence="2" id="KW-1003">Cell membrane</keyword>
<evidence type="ECO:0000256" key="1">
    <source>
        <dbReference type="ARBA" id="ARBA00004429"/>
    </source>
</evidence>
<dbReference type="AlphaFoldDB" id="A0A9P8LFI5"/>
<name>A0A9P8LFI5_9PEZI</name>
<evidence type="ECO:0000313" key="7">
    <source>
        <dbReference type="Proteomes" id="UP000750711"/>
    </source>
</evidence>
<accession>A0A9P8LFI5</accession>
<evidence type="ECO:0000259" key="5">
    <source>
        <dbReference type="PROSITE" id="PS50850"/>
    </source>
</evidence>
<feature type="transmembrane region" description="Helical" evidence="4">
    <location>
        <begin position="152"/>
        <end position="173"/>
    </location>
</feature>
<protein>
    <recommendedName>
        <fullName evidence="5">Major facilitator superfamily (MFS) profile domain-containing protein</fullName>
    </recommendedName>
</protein>
<comment type="subcellular location">
    <subcellularLocation>
        <location evidence="1">Cell inner membrane</location>
        <topology evidence="1">Multi-pass membrane protein</topology>
    </subcellularLocation>
</comment>
<feature type="region of interest" description="Disordered" evidence="3">
    <location>
        <begin position="1"/>
        <end position="93"/>
    </location>
</feature>
<keyword evidence="7" id="KW-1185">Reference proteome</keyword>
<evidence type="ECO:0000256" key="3">
    <source>
        <dbReference type="SAM" id="MobiDB-lite"/>
    </source>
</evidence>
<dbReference type="Proteomes" id="UP000750711">
    <property type="component" value="Unassembled WGS sequence"/>
</dbReference>
<dbReference type="PANTHER" id="PTHR43702">
    <property type="entry name" value="L-FUCOSE-PROTON SYMPORTER"/>
    <property type="match status" value="1"/>
</dbReference>
<reference evidence="6" key="1">
    <citation type="submission" date="2021-03" db="EMBL/GenBank/DDBJ databases">
        <title>Comparative genomics and phylogenomic investigation of the class Geoglossomycetes provide insights into ecological specialization and systematics.</title>
        <authorList>
            <person name="Melie T."/>
            <person name="Pirro S."/>
            <person name="Miller A.N."/>
            <person name="Quandt A."/>
        </authorList>
    </citation>
    <scope>NUCLEOTIDE SEQUENCE</scope>
    <source>
        <strain evidence="6">CAQ_001_2017</strain>
    </source>
</reference>
<comment type="caution">
    <text evidence="6">The sequence shown here is derived from an EMBL/GenBank/DDBJ whole genome shotgun (WGS) entry which is preliminary data.</text>
</comment>
<sequence>MLRDDATEMPGKGAKIELDFARQHKSSPERLPTRPNESRHIPSSAASDRDCGRGGITMLDFITTPDVEGPPKPPTRARKTRPGDTGRSTPRGRFMDLGIARSMVKMTNRESFPHLARVSLLFFMWGFAYGLLDVLNSQFQIITRMSFGQTMGLHSAYFGAYFVAPLSFGRIVMKTWGFKATFITGLCIYACGTLIFWPSAVLMSFPAFLVSNFIVGLGLSTLEIAANPFIALCGPPEYAEIRLNMAQGIQAIGSVISPILARRALFKQVQNAPSLVDVQWTYLGIALFDVTLAVVFIYMPLPEAP</sequence>
<dbReference type="EMBL" id="JAGHQM010000222">
    <property type="protein sequence ID" value="KAH0563300.1"/>
    <property type="molecule type" value="Genomic_DNA"/>
</dbReference>
<feature type="domain" description="Major facilitator superfamily (MFS) profile" evidence="5">
    <location>
        <begin position="114"/>
        <end position="305"/>
    </location>
</feature>
<feature type="transmembrane region" description="Helical" evidence="4">
    <location>
        <begin position="115"/>
        <end position="132"/>
    </location>
</feature>
<evidence type="ECO:0000256" key="2">
    <source>
        <dbReference type="ARBA" id="ARBA00022475"/>
    </source>
</evidence>
<evidence type="ECO:0000313" key="6">
    <source>
        <dbReference type="EMBL" id="KAH0563300.1"/>
    </source>
</evidence>
<dbReference type="InterPro" id="IPR036259">
    <property type="entry name" value="MFS_trans_sf"/>
</dbReference>
<keyword evidence="4" id="KW-0812">Transmembrane</keyword>